<name>A0A0G0LSV8_9BACT</name>
<reference evidence="2 3" key="1">
    <citation type="journal article" date="2015" name="Nature">
        <title>rRNA introns, odd ribosomes, and small enigmatic genomes across a large radiation of phyla.</title>
        <authorList>
            <person name="Brown C.T."/>
            <person name="Hug L.A."/>
            <person name="Thomas B.C."/>
            <person name="Sharon I."/>
            <person name="Castelle C.J."/>
            <person name="Singh A."/>
            <person name="Wilkins M.J."/>
            <person name="Williams K.H."/>
            <person name="Banfield J.F."/>
        </authorList>
    </citation>
    <scope>NUCLEOTIDE SEQUENCE [LARGE SCALE GENOMIC DNA]</scope>
</reference>
<gene>
    <name evidence="2" type="ORF">UT19_C0004G0048</name>
</gene>
<sequence>MKAKENMTKIEVIREVNDKFILAWDILWRDSYNPHLFNSSKWFLSYVNSFNPTDYHIVVLSEGEKIVAILPLIKDKHYAINVLRNSGGKYLDRSSLLTEENDTGVITDIFKEISKYQNLYLAEVDRETSEVFRNKKNILVLPSSVNPYLTLDGESCFRFLSKKNESKILNSFKKYKRFIKIRHIVKPTLRDAKTIFEIDKYSSKAQKGKESFSRPEAKILIKTLVKRAANFIVIDILYFNKIPVAYTFGTAFRKIYHGMYTAYRKEYKNIIPGKMLIYMLIQKLKEDGYKIIDFGRGGGGLKSDFTPNKKIQYDIYYSPSPVVRLWWYSLYLLKNFVLNRNRFYQFLCSSKRLLNITRYRILEI</sequence>
<dbReference type="Proteomes" id="UP000034932">
    <property type="component" value="Unassembled WGS sequence"/>
</dbReference>
<evidence type="ECO:0000313" key="2">
    <source>
        <dbReference type="EMBL" id="KKQ94087.1"/>
    </source>
</evidence>
<dbReference type="Pfam" id="PF13480">
    <property type="entry name" value="Acetyltransf_6"/>
    <property type="match status" value="1"/>
</dbReference>
<proteinExistence type="predicted"/>
<dbReference type="AlphaFoldDB" id="A0A0G0LSV8"/>
<dbReference type="InterPro" id="IPR016181">
    <property type="entry name" value="Acyl_CoA_acyltransferase"/>
</dbReference>
<dbReference type="EMBL" id="LBVW01000004">
    <property type="protein sequence ID" value="KKQ94087.1"/>
    <property type="molecule type" value="Genomic_DNA"/>
</dbReference>
<protein>
    <recommendedName>
        <fullName evidence="1">BioF2-like acetyltransferase domain-containing protein</fullName>
    </recommendedName>
</protein>
<dbReference type="SUPFAM" id="SSF55729">
    <property type="entry name" value="Acyl-CoA N-acyltransferases (Nat)"/>
    <property type="match status" value="1"/>
</dbReference>
<evidence type="ECO:0000259" key="1">
    <source>
        <dbReference type="Pfam" id="PF13480"/>
    </source>
</evidence>
<dbReference type="STRING" id="1618573.UT19_C0004G0048"/>
<evidence type="ECO:0000313" key="3">
    <source>
        <dbReference type="Proteomes" id="UP000034932"/>
    </source>
</evidence>
<organism evidence="2 3">
    <name type="scientific">Candidatus Woesebacteria bacterium GW2011_GWB1_39_10b</name>
    <dbReference type="NCBI Taxonomy" id="1618573"/>
    <lineage>
        <taxon>Bacteria</taxon>
        <taxon>Candidatus Woeseibacteriota</taxon>
    </lineage>
</organism>
<accession>A0A0G0LSV8</accession>
<comment type="caution">
    <text evidence="2">The sequence shown here is derived from an EMBL/GenBank/DDBJ whole genome shotgun (WGS) entry which is preliminary data.</text>
</comment>
<dbReference type="Gene3D" id="3.40.630.30">
    <property type="match status" value="1"/>
</dbReference>
<dbReference type="InterPro" id="IPR038740">
    <property type="entry name" value="BioF2-like_GNAT_dom"/>
</dbReference>
<feature type="domain" description="BioF2-like acetyltransferase" evidence="1">
    <location>
        <begin position="169"/>
        <end position="298"/>
    </location>
</feature>